<dbReference type="Proteomes" id="UP000032250">
    <property type="component" value="Unassembled WGS sequence"/>
</dbReference>
<dbReference type="AlphaFoldDB" id="A0A0D1BVD3"/>
<reference evidence="1 2" key="1">
    <citation type="submission" date="2014-06" db="EMBL/GenBank/DDBJ databases">
        <title>Genome characterization of distinct group I Clostridium botulinum lineages.</title>
        <authorList>
            <person name="Giordani F."/>
            <person name="Anselmo A."/>
            <person name="Fillo S."/>
            <person name="Palozzi A.M."/>
            <person name="Fortunato A."/>
            <person name="Gentile B."/>
            <person name="Ciammaruconi A."/>
            <person name="Anniballi F."/>
            <person name="De Medici D."/>
            <person name="Lista F."/>
        </authorList>
    </citation>
    <scope>NUCLEOTIDE SEQUENCE [LARGE SCALE GENOMIC DNA]</scope>
    <source>
        <strain evidence="1 2">B2 450</strain>
    </source>
</reference>
<dbReference type="PATRIC" id="fig|1379739.3.peg.1092"/>
<evidence type="ECO:0000313" key="1">
    <source>
        <dbReference type="EMBL" id="KIS22756.1"/>
    </source>
</evidence>
<name>A0A0D1BVD3_CLOBO</name>
<comment type="caution">
    <text evidence="1">The sequence shown here is derived from an EMBL/GenBank/DDBJ whole genome shotgun (WGS) entry which is preliminary data.</text>
</comment>
<gene>
    <name evidence="1" type="ORF">N495_03875</name>
</gene>
<dbReference type="HOGENOM" id="CLU_2681110_0_0_9"/>
<sequence>MVKYLAKLERHITRNSFVIGTDHSSYLPRAYNKSFPNSRDLCLNCAIQNVLTIPKINVGFKDVLLLTEMTVGNY</sequence>
<accession>A0A0D1BVD3</accession>
<dbReference type="RefSeq" id="WP_043031540.1">
    <property type="nucleotide sequence ID" value="NZ_JXSU01000007.1"/>
</dbReference>
<organism evidence="1 2">
    <name type="scientific">Clostridium botulinum B2 450</name>
    <dbReference type="NCBI Taxonomy" id="1379739"/>
    <lineage>
        <taxon>Bacteria</taxon>
        <taxon>Bacillati</taxon>
        <taxon>Bacillota</taxon>
        <taxon>Clostridia</taxon>
        <taxon>Eubacteriales</taxon>
        <taxon>Clostridiaceae</taxon>
        <taxon>Clostridium</taxon>
    </lineage>
</organism>
<evidence type="ECO:0000313" key="2">
    <source>
        <dbReference type="Proteomes" id="UP000032250"/>
    </source>
</evidence>
<dbReference type="EMBL" id="JXSU01000007">
    <property type="protein sequence ID" value="KIS22756.1"/>
    <property type="molecule type" value="Genomic_DNA"/>
</dbReference>
<protein>
    <submittedName>
        <fullName evidence="1">Uncharacterized protein</fullName>
    </submittedName>
</protein>
<proteinExistence type="predicted"/>